<dbReference type="SUPFAM" id="SSF55729">
    <property type="entry name" value="Acyl-CoA N-acyltransferases (Nat)"/>
    <property type="match status" value="1"/>
</dbReference>
<name>A0ABV0GCJ4_9BURK</name>
<keyword evidence="3" id="KW-1185">Reference proteome</keyword>
<gene>
    <name evidence="2" type="ORF">ABDJ40_08290</name>
</gene>
<feature type="domain" description="N-acetyltransferase" evidence="1">
    <location>
        <begin position="6"/>
        <end position="143"/>
    </location>
</feature>
<organism evidence="2 3">
    <name type="scientific">Roseateles flavus</name>
    <dbReference type="NCBI Taxonomy" id="3149041"/>
    <lineage>
        <taxon>Bacteria</taxon>
        <taxon>Pseudomonadati</taxon>
        <taxon>Pseudomonadota</taxon>
        <taxon>Betaproteobacteria</taxon>
        <taxon>Burkholderiales</taxon>
        <taxon>Sphaerotilaceae</taxon>
        <taxon>Roseateles</taxon>
    </lineage>
</organism>
<dbReference type="Proteomes" id="UP001462640">
    <property type="component" value="Unassembled WGS sequence"/>
</dbReference>
<evidence type="ECO:0000313" key="2">
    <source>
        <dbReference type="EMBL" id="MEO3712766.1"/>
    </source>
</evidence>
<dbReference type="EC" id="2.-.-.-" evidence="2"/>
<dbReference type="Gene3D" id="3.40.630.30">
    <property type="match status" value="1"/>
</dbReference>
<keyword evidence="2" id="KW-0808">Transferase</keyword>
<dbReference type="GO" id="GO:0016740">
    <property type="term" value="F:transferase activity"/>
    <property type="evidence" value="ECO:0007669"/>
    <property type="project" value="UniProtKB-KW"/>
</dbReference>
<dbReference type="RefSeq" id="WP_347608679.1">
    <property type="nucleotide sequence ID" value="NZ_JBDPZC010000003.1"/>
</dbReference>
<accession>A0ABV0GCJ4</accession>
<dbReference type="InterPro" id="IPR016181">
    <property type="entry name" value="Acyl_CoA_acyltransferase"/>
</dbReference>
<proteinExistence type="predicted"/>
<evidence type="ECO:0000259" key="1">
    <source>
        <dbReference type="Pfam" id="PF13302"/>
    </source>
</evidence>
<dbReference type="EMBL" id="JBDPZC010000003">
    <property type="protein sequence ID" value="MEO3712766.1"/>
    <property type="molecule type" value="Genomic_DNA"/>
</dbReference>
<sequence length="175" mass="19710">MNAPARFFMRSPGPEDLDRVHGWMADPDVHGWFDFGLGRQQVSTVALTMMARSPQYCMRVFGEQGTDAPLGLVVLSEVQHPFGTAHFWVVRDRGRSAYPGITADASRALLHEGFDQLGRCAVNAWVVESNERSLRLLQAVGFQIYGVQQACHRLGGRLLGRVHLELLPQWFYRQS</sequence>
<comment type="caution">
    <text evidence="2">The sequence shown here is derived from an EMBL/GenBank/DDBJ whole genome shotgun (WGS) entry which is preliminary data.</text>
</comment>
<dbReference type="InterPro" id="IPR000182">
    <property type="entry name" value="GNAT_dom"/>
</dbReference>
<protein>
    <submittedName>
        <fullName evidence="2">GNAT family protein</fullName>
        <ecNumber evidence="2">2.-.-.-</ecNumber>
    </submittedName>
</protein>
<reference evidence="2 3" key="1">
    <citation type="submission" date="2024-05" db="EMBL/GenBank/DDBJ databases">
        <title>Roseateles sp. 2.12 16S ribosomal RNA gene Genome sequencing and assembly.</title>
        <authorList>
            <person name="Woo H."/>
        </authorList>
    </citation>
    <scope>NUCLEOTIDE SEQUENCE [LARGE SCALE GENOMIC DNA]</scope>
    <source>
        <strain evidence="2 3">2.12</strain>
    </source>
</reference>
<evidence type="ECO:0000313" key="3">
    <source>
        <dbReference type="Proteomes" id="UP001462640"/>
    </source>
</evidence>
<dbReference type="Pfam" id="PF13302">
    <property type="entry name" value="Acetyltransf_3"/>
    <property type="match status" value="1"/>
</dbReference>